<accession>A0A2S9KCC3</accession>
<organism evidence="1 2">
    <name type="scientific">Malikia spinosa</name>
    <dbReference type="NCBI Taxonomy" id="86180"/>
    <lineage>
        <taxon>Bacteria</taxon>
        <taxon>Pseudomonadati</taxon>
        <taxon>Pseudomonadota</taxon>
        <taxon>Betaproteobacteria</taxon>
        <taxon>Burkholderiales</taxon>
        <taxon>Comamonadaceae</taxon>
        <taxon>Malikia</taxon>
    </lineage>
</organism>
<proteinExistence type="predicted"/>
<comment type="caution">
    <text evidence="1">The sequence shown here is derived from an EMBL/GenBank/DDBJ whole genome shotgun (WGS) entry which is preliminary data.</text>
</comment>
<dbReference type="Proteomes" id="UP000238326">
    <property type="component" value="Unassembled WGS sequence"/>
</dbReference>
<sequence length="558" mass="57961">MLAVAGVIGSLAACGGGGGGSPVITPPAEVITAAYKYQLVFVDAVTNAPITDPLSVNFTGQSITDNEVLDSENKSVKGRTLSTNNGLLTVVANFNGSNDFFAFTGGNLALGWNTSGTQITKDLSKEGDQVITVKLTNSKPAKVAALNADTDLGLAMATGTATASATGVIASNTVVSTAPKTVTNDQGVSEPVGTAKITIPANTVARDANGVAASGGLTLTVTKYSNNETQSLQAFPGGFAPTVSDPNSSYLGAGVTEASGNFITGGFAQFNVTDSTGKAIKNFDTPVTLTIDLPKSSKNPETGALLMAGDIYPIWSFDETTGKWAFEQNGTIREKSPVDANNFEVVFTSKHLSYWNLDWLYWQAGANCDGRLNITGRPAGDNRALYVDITGVAGTNYYMSALKNQPITDSLLNLAKSPKTNVNIRIRTADGVLRGSANNVNLCTTAAGGGATVQVSLPTVSYASLVTTVTESCPDGSFQRASPTSVWLYTNNWRGGYTATGTSTLSNIESGSAGTLWAWNRLTSQWVTRSVTVNAPTTSQAFNFNNLQCTTGGITGAQ</sequence>
<dbReference type="EMBL" id="PVLR01000038">
    <property type="protein sequence ID" value="PRD68064.1"/>
    <property type="molecule type" value="Genomic_DNA"/>
</dbReference>
<evidence type="ECO:0000313" key="1">
    <source>
        <dbReference type="EMBL" id="PRD68064.1"/>
    </source>
</evidence>
<evidence type="ECO:0000313" key="2">
    <source>
        <dbReference type="Proteomes" id="UP000238326"/>
    </source>
</evidence>
<keyword evidence="2" id="KW-1185">Reference proteome</keyword>
<gene>
    <name evidence="1" type="ORF">C6P61_12875</name>
</gene>
<dbReference type="AlphaFoldDB" id="A0A2S9KCC3"/>
<name>A0A2S9KCC3_9BURK</name>
<protein>
    <submittedName>
        <fullName evidence="1">Uncharacterized protein</fullName>
    </submittedName>
</protein>
<reference evidence="1 2" key="1">
    <citation type="submission" date="2018-03" db="EMBL/GenBank/DDBJ databases">
        <title>Comparative genomics illustrates the genes involved in a hyperalkaliphilic mechanisms of Serpentinomonas isolated from highly-alkaline calcium-rich serpentinized springs.</title>
        <authorList>
            <person name="Suzuki S."/>
            <person name="Ishii S."/>
            <person name="Walworth N."/>
            <person name="Bird L."/>
            <person name="Kuenen J.G."/>
            <person name="Nealson K.H."/>
        </authorList>
    </citation>
    <scope>NUCLEOTIDE SEQUENCE [LARGE SCALE GENOMIC DNA]</scope>
    <source>
        <strain evidence="1 2">83</strain>
    </source>
</reference>